<comment type="caution">
    <text evidence="8">The sequence shown here is derived from an EMBL/GenBank/DDBJ whole genome shotgun (WGS) entry which is preliminary data.</text>
</comment>
<feature type="repeat" description="TPR" evidence="4">
    <location>
        <begin position="87"/>
        <end position="120"/>
    </location>
</feature>
<feature type="domain" description="OmpA-like" evidence="7">
    <location>
        <begin position="507"/>
        <end position="625"/>
    </location>
</feature>
<accession>A0ABU9I782</accession>
<dbReference type="Pfam" id="PF07676">
    <property type="entry name" value="PD40"/>
    <property type="match status" value="2"/>
</dbReference>
<evidence type="ECO:0000256" key="5">
    <source>
        <dbReference type="PROSITE-ProRule" id="PRU00473"/>
    </source>
</evidence>
<dbReference type="InterPro" id="IPR050330">
    <property type="entry name" value="Bact_OuterMem_StrucFunc"/>
</dbReference>
<keyword evidence="4" id="KW-0802">TPR repeat</keyword>
<dbReference type="PANTHER" id="PTHR30329">
    <property type="entry name" value="STATOR ELEMENT OF FLAGELLAR MOTOR COMPLEX"/>
    <property type="match status" value="1"/>
</dbReference>
<dbReference type="PROSITE" id="PS51123">
    <property type="entry name" value="OMPA_2"/>
    <property type="match status" value="1"/>
</dbReference>
<feature type="chain" id="PRO_5045569994" evidence="6">
    <location>
        <begin position="20"/>
        <end position="625"/>
    </location>
</feature>
<dbReference type="RefSeq" id="WP_341683182.1">
    <property type="nucleotide sequence ID" value="NZ_JBBYHT010000004.1"/>
</dbReference>
<dbReference type="CDD" id="cd07185">
    <property type="entry name" value="OmpA_C-like"/>
    <property type="match status" value="1"/>
</dbReference>
<feature type="signal peptide" evidence="6">
    <location>
        <begin position="1"/>
        <end position="19"/>
    </location>
</feature>
<dbReference type="InterPro" id="IPR011659">
    <property type="entry name" value="WD40"/>
</dbReference>
<protein>
    <submittedName>
        <fullName evidence="8">OmpA family protein</fullName>
    </submittedName>
</protein>
<dbReference type="SUPFAM" id="SSF103088">
    <property type="entry name" value="OmpA-like"/>
    <property type="match status" value="1"/>
</dbReference>
<proteinExistence type="predicted"/>
<evidence type="ECO:0000256" key="4">
    <source>
        <dbReference type="PROSITE-ProRule" id="PRU00339"/>
    </source>
</evidence>
<evidence type="ECO:0000256" key="2">
    <source>
        <dbReference type="ARBA" id="ARBA00023136"/>
    </source>
</evidence>
<dbReference type="SUPFAM" id="SSF48452">
    <property type="entry name" value="TPR-like"/>
    <property type="match status" value="1"/>
</dbReference>
<dbReference type="PANTHER" id="PTHR30329:SF21">
    <property type="entry name" value="LIPOPROTEIN YIAD-RELATED"/>
    <property type="match status" value="1"/>
</dbReference>
<sequence>MRNLYVTLSFVMVSGILSAQNQYTKTADKLFDRYEYVDAAKEYLKLAEGSKADNYVYKQLADSYYNVFNTKEAVKWYAKVVEQKQDAETYYKYAQMLKAEGNFKEADKQMQQFAQLAPNDQRAKAFVSKPNYLPELKGQSKLYNIAKSDVSSDKTDFGAVLTNDNNVYFASARNTSKRNSNFNEEPYLDIYKATYNANGTISDAVAVDNLNTKWHDGPASITSDGNMMYYGSESFNEKEYVKDKAKKSKFGKIYLYKATKEGDKWSNSKPLPFNNKEYDVRNPSISKDGKTLYFSSNMPGGFGGEDIWKVAVNGDEYGTPENLGAKVNTEANESFPFITDDNILFFSSNGKQGFGGLDIFKMDLNKGTAAMNVGEPVNTPKDDFAFTYNATKKVGFFSSNRDGNDDIYKADPICNFRAVTIVRDEITGKEIEGALVVLTDEKQNILSSFTTDSSGRTETTLKCLTAYISYATKSGYENSDFYKVEITEDEFGIDMAVGITLKPIMPIITEKEVILQPIFFEFNKSNITAEGAAELDKLVMVMNEYPNMVIFAKSHTDSRGSDKYNMDLSDRRAKSTVQYLISKGIAKDRISGQGFGESEPKVACQPCNEEQYAQNRRSEFLIVKK</sequence>
<organism evidence="8 9">
    <name type="scientific">Flavobacterium helocola</name>
    <dbReference type="NCBI Taxonomy" id="3139139"/>
    <lineage>
        <taxon>Bacteria</taxon>
        <taxon>Pseudomonadati</taxon>
        <taxon>Bacteroidota</taxon>
        <taxon>Flavobacteriia</taxon>
        <taxon>Flavobacteriales</taxon>
        <taxon>Flavobacteriaceae</taxon>
        <taxon>Flavobacterium</taxon>
    </lineage>
</organism>
<dbReference type="Gene3D" id="2.60.40.1120">
    <property type="entry name" value="Carboxypeptidase-like, regulatory domain"/>
    <property type="match status" value="1"/>
</dbReference>
<dbReference type="Proteomes" id="UP001393056">
    <property type="component" value="Unassembled WGS sequence"/>
</dbReference>
<dbReference type="PROSITE" id="PS50005">
    <property type="entry name" value="TPR"/>
    <property type="match status" value="1"/>
</dbReference>
<evidence type="ECO:0000256" key="3">
    <source>
        <dbReference type="ARBA" id="ARBA00023237"/>
    </source>
</evidence>
<dbReference type="InterPro" id="IPR006664">
    <property type="entry name" value="OMP_bac"/>
</dbReference>
<dbReference type="Gene3D" id="2.120.10.30">
    <property type="entry name" value="TolB, C-terminal domain"/>
    <property type="match status" value="1"/>
</dbReference>
<keyword evidence="6" id="KW-0732">Signal</keyword>
<dbReference type="Pfam" id="PF00691">
    <property type="entry name" value="OmpA"/>
    <property type="match status" value="1"/>
</dbReference>
<evidence type="ECO:0000256" key="6">
    <source>
        <dbReference type="SAM" id="SignalP"/>
    </source>
</evidence>
<dbReference type="InterPro" id="IPR019734">
    <property type="entry name" value="TPR_rpt"/>
</dbReference>
<dbReference type="InterPro" id="IPR011990">
    <property type="entry name" value="TPR-like_helical_dom_sf"/>
</dbReference>
<dbReference type="Gene3D" id="3.30.1330.60">
    <property type="entry name" value="OmpA-like domain"/>
    <property type="match status" value="1"/>
</dbReference>
<reference evidence="8 9" key="1">
    <citation type="submission" date="2024-04" db="EMBL/GenBank/DDBJ databases">
        <title>Flavobacterium sp. DGU41 16S ribosomal RNA gene Genome sequencing and assembly.</title>
        <authorList>
            <person name="Park S."/>
        </authorList>
    </citation>
    <scope>NUCLEOTIDE SEQUENCE [LARGE SCALE GENOMIC DNA]</scope>
    <source>
        <strain evidence="8 9">DGU41</strain>
    </source>
</reference>
<dbReference type="EMBL" id="JBBYHT010000004">
    <property type="protein sequence ID" value="MEL1248266.1"/>
    <property type="molecule type" value="Genomic_DNA"/>
</dbReference>
<comment type="subcellular location">
    <subcellularLocation>
        <location evidence="1">Cell outer membrane</location>
    </subcellularLocation>
</comment>
<name>A0ABU9I782_9FLAO</name>
<evidence type="ECO:0000313" key="9">
    <source>
        <dbReference type="Proteomes" id="UP001393056"/>
    </source>
</evidence>
<dbReference type="InterPro" id="IPR006665">
    <property type="entry name" value="OmpA-like"/>
</dbReference>
<evidence type="ECO:0000259" key="7">
    <source>
        <dbReference type="PROSITE" id="PS51123"/>
    </source>
</evidence>
<dbReference type="SUPFAM" id="SSF82171">
    <property type="entry name" value="DPP6 N-terminal domain-like"/>
    <property type="match status" value="1"/>
</dbReference>
<evidence type="ECO:0000256" key="1">
    <source>
        <dbReference type="ARBA" id="ARBA00004442"/>
    </source>
</evidence>
<gene>
    <name evidence="8" type="ORF">AAEO58_09435</name>
</gene>
<keyword evidence="2 5" id="KW-0472">Membrane</keyword>
<dbReference type="PRINTS" id="PR01021">
    <property type="entry name" value="OMPADOMAIN"/>
</dbReference>
<evidence type="ECO:0000313" key="8">
    <source>
        <dbReference type="EMBL" id="MEL1248266.1"/>
    </source>
</evidence>
<keyword evidence="3" id="KW-0998">Cell outer membrane</keyword>
<keyword evidence="9" id="KW-1185">Reference proteome</keyword>
<dbReference type="InterPro" id="IPR011042">
    <property type="entry name" value="6-blade_b-propeller_TolB-like"/>
</dbReference>
<dbReference type="InterPro" id="IPR036737">
    <property type="entry name" value="OmpA-like_sf"/>
</dbReference>
<dbReference type="Gene3D" id="1.25.40.10">
    <property type="entry name" value="Tetratricopeptide repeat domain"/>
    <property type="match status" value="1"/>
</dbReference>